<protein>
    <recommendedName>
        <fullName evidence="2">Outer membrane protein beta-barrel domain-containing protein</fullName>
    </recommendedName>
</protein>
<feature type="chain" id="PRO_5046257974" description="Outer membrane protein beta-barrel domain-containing protein" evidence="1">
    <location>
        <begin position="22"/>
        <end position="215"/>
    </location>
</feature>
<gene>
    <name evidence="3" type="ORF">GCM10023092_18400</name>
</gene>
<name>A0ABP8MSF6_9BACT</name>
<keyword evidence="4" id="KW-1185">Reference proteome</keyword>
<evidence type="ECO:0000256" key="1">
    <source>
        <dbReference type="SAM" id="SignalP"/>
    </source>
</evidence>
<feature type="signal peptide" evidence="1">
    <location>
        <begin position="1"/>
        <end position="21"/>
    </location>
</feature>
<sequence length="215" mass="23483">MKATLKTIAAILLLTPAAVKAQTTSNRILPRVGIKAGLNASNFYTDDVTDKNMMSGFNVGIFMKAPLTKHLSLMPELYYTTKGAELTYNNSVISGTGRFRLNYLEVPILLGINVFRNINVHAGPYVSYLLDGSAKGTSNVSLFDFQKNIDVNNYNRMEGGLALGAAIDIAKLSVGARYYYGMTDIGRSQQFNGVTYTVPNARNSVFNIYLALALN</sequence>
<accession>A0ABP8MSF6</accession>
<dbReference type="Proteomes" id="UP001501410">
    <property type="component" value="Unassembled WGS sequence"/>
</dbReference>
<comment type="caution">
    <text evidence="3">The sequence shown here is derived from an EMBL/GenBank/DDBJ whole genome shotgun (WGS) entry which is preliminary data.</text>
</comment>
<proteinExistence type="predicted"/>
<evidence type="ECO:0000313" key="4">
    <source>
        <dbReference type="Proteomes" id="UP001501410"/>
    </source>
</evidence>
<feature type="domain" description="Outer membrane protein beta-barrel" evidence="2">
    <location>
        <begin position="21"/>
        <end position="185"/>
    </location>
</feature>
<organism evidence="3 4">
    <name type="scientific">Rurimicrobium arvi</name>
    <dbReference type="NCBI Taxonomy" id="2049916"/>
    <lineage>
        <taxon>Bacteria</taxon>
        <taxon>Pseudomonadati</taxon>
        <taxon>Bacteroidota</taxon>
        <taxon>Chitinophagia</taxon>
        <taxon>Chitinophagales</taxon>
        <taxon>Chitinophagaceae</taxon>
        <taxon>Rurimicrobium</taxon>
    </lineage>
</organism>
<dbReference type="RefSeq" id="WP_344825782.1">
    <property type="nucleotide sequence ID" value="NZ_BAABEZ010000022.1"/>
</dbReference>
<dbReference type="EMBL" id="BAABEZ010000022">
    <property type="protein sequence ID" value="GAA4455181.1"/>
    <property type="molecule type" value="Genomic_DNA"/>
</dbReference>
<evidence type="ECO:0000259" key="2">
    <source>
        <dbReference type="Pfam" id="PF13568"/>
    </source>
</evidence>
<keyword evidence="1" id="KW-0732">Signal</keyword>
<dbReference type="Pfam" id="PF13568">
    <property type="entry name" value="OMP_b-brl_2"/>
    <property type="match status" value="1"/>
</dbReference>
<dbReference type="InterPro" id="IPR025665">
    <property type="entry name" value="Beta-barrel_OMP_2"/>
</dbReference>
<reference evidence="4" key="1">
    <citation type="journal article" date="2019" name="Int. J. Syst. Evol. Microbiol.">
        <title>The Global Catalogue of Microorganisms (GCM) 10K type strain sequencing project: providing services to taxonomists for standard genome sequencing and annotation.</title>
        <authorList>
            <consortium name="The Broad Institute Genomics Platform"/>
            <consortium name="The Broad Institute Genome Sequencing Center for Infectious Disease"/>
            <person name="Wu L."/>
            <person name="Ma J."/>
        </authorList>
    </citation>
    <scope>NUCLEOTIDE SEQUENCE [LARGE SCALE GENOMIC DNA]</scope>
    <source>
        <strain evidence="4">JCM 31921</strain>
    </source>
</reference>
<evidence type="ECO:0000313" key="3">
    <source>
        <dbReference type="EMBL" id="GAA4455181.1"/>
    </source>
</evidence>